<protein>
    <recommendedName>
        <fullName evidence="1">Prolyl 4-hydroxylase alpha subunit Fe(2+) 2OG dioxygenase domain-containing protein</fullName>
    </recommendedName>
</protein>
<dbReference type="PANTHER" id="PTHR12117">
    <property type="entry name" value="HISTONE ACETYLTRANSFERASE COMPLEX"/>
    <property type="match status" value="1"/>
</dbReference>
<dbReference type="EMBL" id="CP037867">
    <property type="protein sequence ID" value="QBM26676.1"/>
    <property type="molecule type" value="Genomic_DNA"/>
</dbReference>
<evidence type="ECO:0000259" key="1">
    <source>
        <dbReference type="Pfam" id="PF13640"/>
    </source>
</evidence>
<dbReference type="AlphaFoldDB" id="A0A4P6WW71"/>
<accession>A0A4P6WW71</accession>
<evidence type="ECO:0000313" key="3">
    <source>
        <dbReference type="Proteomes" id="UP000293912"/>
    </source>
</evidence>
<organism evidence="2 3">
    <name type="scientific">Hydrogenophaga pseudoflava</name>
    <name type="common">Pseudomonas carboxydoflava</name>
    <dbReference type="NCBI Taxonomy" id="47421"/>
    <lineage>
        <taxon>Bacteria</taxon>
        <taxon>Pseudomonadati</taxon>
        <taxon>Pseudomonadota</taxon>
        <taxon>Betaproteobacteria</taxon>
        <taxon>Burkholderiales</taxon>
        <taxon>Comamonadaceae</taxon>
        <taxon>Hydrogenophaga</taxon>
    </lineage>
</organism>
<dbReference type="Pfam" id="PF13640">
    <property type="entry name" value="2OG-FeII_Oxy_3"/>
    <property type="match status" value="1"/>
</dbReference>
<keyword evidence="3" id="KW-1185">Reference proteome</keyword>
<feature type="domain" description="Prolyl 4-hydroxylase alpha subunit Fe(2+) 2OG dioxygenase" evidence="1">
    <location>
        <begin position="122"/>
        <end position="221"/>
    </location>
</feature>
<dbReference type="InterPro" id="IPR044862">
    <property type="entry name" value="Pro_4_hyd_alph_FE2OG_OXY"/>
</dbReference>
<dbReference type="InterPro" id="IPR051842">
    <property type="entry name" value="uS12_prolyl_hydroxylase"/>
</dbReference>
<sequence length="282" mass="32953">MSRPELSNRFVFDDPRYEQLAIEGEAQYKLGTPFNHMAFDNFLPEDIAEAMWQEFPRAQDIEWHNYNRPAERKLVCVDETKFGPVTRQMLYQFNSAPFLRFLEKVTGIDNMIADPSMRGGGLHQTPRGGLLKLHADFNKHDQNFLDRRINVIFYMNKNWKEEYGGSLELWDREVTYCGAKILPVFNRLAIFSPTSNTFHGHPDPLTCPEGDSRKSLALFYYTNGRPDEEKNGAHTTIFAERPNERIGGLRWRVSQDYMPPVLFRAMRRFRERHLAGTIQKRG</sequence>
<proteinExistence type="predicted"/>
<dbReference type="Proteomes" id="UP000293912">
    <property type="component" value="Chromosome"/>
</dbReference>
<dbReference type="PANTHER" id="PTHR12117:SF0">
    <property type="entry name" value="PROLYL 3-HYDROXYLASE OGFOD1"/>
    <property type="match status" value="1"/>
</dbReference>
<evidence type="ECO:0000313" key="2">
    <source>
        <dbReference type="EMBL" id="QBM26676.1"/>
    </source>
</evidence>
<dbReference type="KEGG" id="hpse:HPF_03215"/>
<gene>
    <name evidence="2" type="ORF">HPF_03215</name>
</gene>
<name>A0A4P6WW71_HYDPS</name>
<reference evidence="2 3" key="1">
    <citation type="submission" date="2019-03" db="EMBL/GenBank/DDBJ databases">
        <authorList>
            <person name="Sebastian G."/>
            <person name="Baumann P."/>
            <person name="Ruckert C."/>
            <person name="Kalinowski J."/>
            <person name="Nebel B."/>
            <person name="Takors R."/>
            <person name="Blombach B."/>
        </authorList>
    </citation>
    <scope>NUCLEOTIDE SEQUENCE [LARGE SCALE GENOMIC DNA]</scope>
    <source>
        <strain evidence="2 3">DSM 1084</strain>
    </source>
</reference>
<dbReference type="Gene3D" id="2.60.120.620">
    <property type="entry name" value="q2cbj1_9rhob like domain"/>
    <property type="match status" value="1"/>
</dbReference>
<dbReference type="RefSeq" id="WP_079364339.1">
    <property type="nucleotide sequence ID" value="NZ_CP037867.1"/>
</dbReference>